<feature type="domain" description="Glucose-6-phosphate dehydrogenase NAD-binding" evidence="14">
    <location>
        <begin position="33"/>
        <end position="209"/>
    </location>
</feature>
<evidence type="ECO:0000256" key="7">
    <source>
        <dbReference type="ARBA" id="ARBA00022490"/>
    </source>
</evidence>
<evidence type="ECO:0000256" key="2">
    <source>
        <dbReference type="ARBA" id="ARBA00004514"/>
    </source>
</evidence>
<dbReference type="PANTHER" id="PTHR23429:SF0">
    <property type="entry name" value="GLUCOSE-6-PHOSPHATE 1-DEHYDROGENASE"/>
    <property type="match status" value="1"/>
</dbReference>
<evidence type="ECO:0000256" key="4">
    <source>
        <dbReference type="ARBA" id="ARBA00009975"/>
    </source>
</evidence>
<evidence type="ECO:0000256" key="13">
    <source>
        <dbReference type="RuleBase" id="RU362120"/>
    </source>
</evidence>
<comment type="caution">
    <text evidence="16">The sequence shown here is derived from an EMBL/GenBank/DDBJ whole genome shotgun (WGS) entry which is preliminary data.</text>
</comment>
<dbReference type="GO" id="GO:0050661">
    <property type="term" value="F:NADP binding"/>
    <property type="evidence" value="ECO:0007669"/>
    <property type="project" value="InterPro"/>
</dbReference>
<dbReference type="InterPro" id="IPR022674">
    <property type="entry name" value="G6P_DH_NAD-bd"/>
</dbReference>
<evidence type="ECO:0000256" key="6">
    <source>
        <dbReference type="ARBA" id="ARBA00020444"/>
    </source>
</evidence>
<dbReference type="GO" id="GO:0004345">
    <property type="term" value="F:glucose-6-phosphate dehydrogenase activity"/>
    <property type="evidence" value="ECO:0007669"/>
    <property type="project" value="UniProtKB-EC"/>
</dbReference>
<comment type="subcellular location">
    <subcellularLocation>
        <location evidence="2">Cytoplasm</location>
        <location evidence="2">Cytosol</location>
    </subcellularLocation>
</comment>
<dbReference type="OrthoDB" id="60984at2759"/>
<dbReference type="FunFam" id="3.30.360.10:FF:000013">
    <property type="entry name" value="Glucose-6-phosphate 1-dehydrogenase"/>
    <property type="match status" value="1"/>
</dbReference>
<evidence type="ECO:0000256" key="5">
    <source>
        <dbReference type="ARBA" id="ARBA00013019"/>
    </source>
</evidence>
<keyword evidence="9 13" id="KW-0521">NADP</keyword>
<dbReference type="GO" id="GO:0006006">
    <property type="term" value="P:glucose metabolic process"/>
    <property type="evidence" value="ECO:0007669"/>
    <property type="project" value="UniProtKB-KW"/>
</dbReference>
<evidence type="ECO:0000256" key="12">
    <source>
        <dbReference type="ARBA" id="ARBA00047696"/>
    </source>
</evidence>
<evidence type="ECO:0000259" key="15">
    <source>
        <dbReference type="Pfam" id="PF02781"/>
    </source>
</evidence>
<organism evidence="16 17">
    <name type="scientific">Amphibalanus amphitrite</name>
    <name type="common">Striped barnacle</name>
    <name type="synonym">Balanus amphitrite</name>
    <dbReference type="NCBI Taxonomy" id="1232801"/>
    <lineage>
        <taxon>Eukaryota</taxon>
        <taxon>Metazoa</taxon>
        <taxon>Ecdysozoa</taxon>
        <taxon>Arthropoda</taxon>
        <taxon>Crustacea</taxon>
        <taxon>Multicrustacea</taxon>
        <taxon>Cirripedia</taxon>
        <taxon>Thoracica</taxon>
        <taxon>Thoracicalcarea</taxon>
        <taxon>Balanomorpha</taxon>
        <taxon>Balanoidea</taxon>
        <taxon>Balanidae</taxon>
        <taxon>Amphibalaninae</taxon>
        <taxon>Amphibalanus</taxon>
    </lineage>
</organism>
<gene>
    <name evidence="16" type="primary">G6PD_4</name>
    <name evidence="16" type="ORF">FJT64_008989</name>
</gene>
<dbReference type="Pfam" id="PF02781">
    <property type="entry name" value="G6PD_C"/>
    <property type="match status" value="1"/>
</dbReference>
<dbReference type="PROSITE" id="PS00069">
    <property type="entry name" value="G6P_DEHYDROGENASE"/>
    <property type="match status" value="1"/>
</dbReference>
<dbReference type="InterPro" id="IPR019796">
    <property type="entry name" value="G6P_DH_AS"/>
</dbReference>
<evidence type="ECO:0000259" key="14">
    <source>
        <dbReference type="Pfam" id="PF00479"/>
    </source>
</evidence>
<evidence type="ECO:0000256" key="1">
    <source>
        <dbReference type="ARBA" id="ARBA00002914"/>
    </source>
</evidence>
<evidence type="ECO:0000256" key="10">
    <source>
        <dbReference type="ARBA" id="ARBA00023002"/>
    </source>
</evidence>
<evidence type="ECO:0000256" key="3">
    <source>
        <dbReference type="ARBA" id="ARBA00004937"/>
    </source>
</evidence>
<evidence type="ECO:0000256" key="9">
    <source>
        <dbReference type="ARBA" id="ARBA00022857"/>
    </source>
</evidence>
<dbReference type="Proteomes" id="UP000440578">
    <property type="component" value="Unassembled WGS sequence"/>
</dbReference>
<dbReference type="NCBIfam" id="TIGR00871">
    <property type="entry name" value="zwf"/>
    <property type="match status" value="1"/>
</dbReference>
<comment type="pathway">
    <text evidence="3 13">Carbohydrate degradation; pentose phosphate pathway; D-ribulose 5-phosphate from D-glucose 6-phosphate (oxidative stage): step 1/3.</text>
</comment>
<evidence type="ECO:0000313" key="17">
    <source>
        <dbReference type="Proteomes" id="UP000440578"/>
    </source>
</evidence>
<dbReference type="SUPFAM" id="SSF55347">
    <property type="entry name" value="Glyceraldehyde-3-phosphate dehydrogenase-like, C-terminal domain"/>
    <property type="match status" value="1"/>
</dbReference>
<dbReference type="FunFam" id="3.40.50.720:FF:000111">
    <property type="entry name" value="Glucose-6-phosphate 1-dehydrogenase"/>
    <property type="match status" value="1"/>
</dbReference>
<dbReference type="SUPFAM" id="SSF51735">
    <property type="entry name" value="NAD(P)-binding Rossmann-fold domains"/>
    <property type="match status" value="1"/>
</dbReference>
<comment type="function">
    <text evidence="1">Cytosolic glucose-6-phosphate dehydrogenase that catalyzes the first and rate-limiting step of the oxidative branch within the pentose phosphate pathway/shunt, an alternative route to glycolysis for the dissimilation of carbohydrates and a major source of reducing power and metabolic intermediates for fatty acid and nucleic acid biosynthetic processes.</text>
</comment>
<keyword evidence="11 13" id="KW-0119">Carbohydrate metabolism</keyword>
<dbReference type="UniPathway" id="UPA00115">
    <property type="reaction ID" value="UER00408"/>
</dbReference>
<protein>
    <recommendedName>
        <fullName evidence="6 13">Glucose-6-phosphate 1-dehydrogenase</fullName>
        <ecNumber evidence="5 13">1.1.1.49</ecNumber>
    </recommendedName>
</protein>
<dbReference type="PRINTS" id="PR00079">
    <property type="entry name" value="G6PDHDRGNASE"/>
</dbReference>
<keyword evidence="8 13" id="KW-0313">Glucose metabolism</keyword>
<comment type="similarity">
    <text evidence="4 13">Belongs to the glucose-6-phosphate dehydrogenase family.</text>
</comment>
<dbReference type="InterPro" id="IPR022675">
    <property type="entry name" value="G6P_DH_C"/>
</dbReference>
<dbReference type="HAMAP" id="MF_00966">
    <property type="entry name" value="G6PD"/>
    <property type="match status" value="1"/>
</dbReference>
<dbReference type="InterPro" id="IPR036291">
    <property type="entry name" value="NAD(P)-bd_dom_sf"/>
</dbReference>
<dbReference type="PANTHER" id="PTHR23429">
    <property type="entry name" value="GLUCOSE-6-PHOSPHATE 1-DEHYDROGENASE G6PD"/>
    <property type="match status" value="1"/>
</dbReference>
<dbReference type="InterPro" id="IPR001282">
    <property type="entry name" value="G6P_DH"/>
</dbReference>
<dbReference type="EMBL" id="VIIS01001773">
    <property type="protein sequence ID" value="KAF0293090.1"/>
    <property type="molecule type" value="Genomic_DNA"/>
</dbReference>
<evidence type="ECO:0000313" key="16">
    <source>
        <dbReference type="EMBL" id="KAF0293090.1"/>
    </source>
</evidence>
<comment type="catalytic activity">
    <reaction evidence="12">
        <text>D-glucose 6-phosphate + NADP(+) = 6-phospho-D-glucono-1,5-lactone + NADPH + H(+)</text>
        <dbReference type="Rhea" id="RHEA:15841"/>
        <dbReference type="ChEBI" id="CHEBI:15378"/>
        <dbReference type="ChEBI" id="CHEBI:57783"/>
        <dbReference type="ChEBI" id="CHEBI:57955"/>
        <dbReference type="ChEBI" id="CHEBI:58349"/>
        <dbReference type="ChEBI" id="CHEBI:61548"/>
        <dbReference type="EC" id="1.1.1.49"/>
    </reaction>
    <physiologicalReaction direction="left-to-right" evidence="12">
        <dbReference type="Rhea" id="RHEA:15842"/>
    </physiologicalReaction>
</comment>
<dbReference type="Gene3D" id="3.40.50.720">
    <property type="entry name" value="NAD(P)-binding Rossmann-like Domain"/>
    <property type="match status" value="1"/>
</dbReference>
<name>A0A6A4VNV0_AMPAM</name>
<dbReference type="PIRSF" id="PIRSF000110">
    <property type="entry name" value="G6PD"/>
    <property type="match status" value="1"/>
</dbReference>
<dbReference type="GO" id="GO:0005829">
    <property type="term" value="C:cytosol"/>
    <property type="evidence" value="ECO:0007669"/>
    <property type="project" value="UniProtKB-SubCell"/>
</dbReference>
<reference evidence="16 17" key="1">
    <citation type="submission" date="2019-07" db="EMBL/GenBank/DDBJ databases">
        <title>Draft genome assembly of a fouling barnacle, Amphibalanus amphitrite (Darwin, 1854): The first reference genome for Thecostraca.</title>
        <authorList>
            <person name="Kim W."/>
        </authorList>
    </citation>
    <scope>NUCLEOTIDE SEQUENCE [LARGE SCALE GENOMIC DNA]</scope>
    <source>
        <strain evidence="16">SNU_AA5</strain>
        <tissue evidence="16">Soma without cirri and trophi</tissue>
    </source>
</reference>
<comment type="function">
    <text evidence="13">Catalyzes the rate-limiting step of the oxidative pentose-phosphate pathway, which represents a route for the dissimilation of carbohydrates besides glycolysis.</text>
</comment>
<keyword evidence="10 13" id="KW-0560">Oxidoreductase</keyword>
<dbReference type="EC" id="1.1.1.49" evidence="5 13"/>
<dbReference type="Gene3D" id="3.30.360.10">
    <property type="entry name" value="Dihydrodipicolinate Reductase, domain 2"/>
    <property type="match status" value="1"/>
</dbReference>
<keyword evidence="17" id="KW-1185">Reference proteome</keyword>
<dbReference type="GO" id="GO:0009051">
    <property type="term" value="P:pentose-phosphate shunt, oxidative branch"/>
    <property type="evidence" value="ECO:0007669"/>
    <property type="project" value="TreeGrafter"/>
</dbReference>
<sequence>MGWLASAESTLDLLRHSLEAERGLGVSAPHVFVIMGASGDLAKKKIYPAIWWLFRDKLLPENTSIVGYARSKLEVSDIREKCDKFMKVRSEDRERYEQFWSVNQYVSGTYDDPAAFDALSEAISALETEATGNRLFYLALPPSVFGDVTCGIARHCMTTNPGWSRIIVEKPFGRDAASSAQLSAHLSSLFTESQIYRIDHYLGKEMVQNLMTLRFGNVLFEPTWNRNHLACVTITFKEPFGTKGRGGYFDQFGIIRDVMQNHLLQILCLVAMEKPCSTAASDIRDEKVKVLKCTRQLGLEDVVLGQYVGDPHGDGDARQGYLDDPTVPKDSVTPTFAAAVLRIDNERWEGVPFILRCGKALNERKAEVRLQYRDVAGDIFRGQPHRNELVIRLQPGEAVYVKMMTKRPGMTFDMEETELDLTYSARYKDLKLPDAYERLLLDVFCGAQMHFVRSDELEHAWRIFTPLLHVIDEQKPKPVPYRYGSRGPAEADELSRGLGFRYTGSYSWKGDDAHL</sequence>
<feature type="domain" description="Glucose-6-phosphate dehydrogenase C-terminal" evidence="15">
    <location>
        <begin position="211"/>
        <end position="499"/>
    </location>
</feature>
<accession>A0A6A4VNV0</accession>
<dbReference type="AlphaFoldDB" id="A0A6A4VNV0"/>
<evidence type="ECO:0000256" key="11">
    <source>
        <dbReference type="ARBA" id="ARBA00023277"/>
    </source>
</evidence>
<evidence type="ECO:0000256" key="8">
    <source>
        <dbReference type="ARBA" id="ARBA00022526"/>
    </source>
</evidence>
<dbReference type="Pfam" id="PF00479">
    <property type="entry name" value="G6PD_N"/>
    <property type="match status" value="1"/>
</dbReference>
<proteinExistence type="inferred from homology"/>
<keyword evidence="7" id="KW-0963">Cytoplasm</keyword>